<evidence type="ECO:0008006" key="3">
    <source>
        <dbReference type="Google" id="ProtNLM"/>
    </source>
</evidence>
<dbReference type="InterPro" id="IPR018881">
    <property type="entry name" value="C2orf69_mit"/>
</dbReference>
<dbReference type="SUPFAM" id="SSF52833">
    <property type="entry name" value="Thioredoxin-like"/>
    <property type="match status" value="1"/>
</dbReference>
<accession>A0AA85EWQ1</accession>
<name>A0AA85EWQ1_9TREM</name>
<dbReference type="InterPro" id="IPR036249">
    <property type="entry name" value="Thioredoxin-like_sf"/>
</dbReference>
<dbReference type="PANTHER" id="PTHR31296">
    <property type="entry name" value="UPF0565 PROTEIN C2ORF69"/>
    <property type="match status" value="1"/>
</dbReference>
<organism evidence="1 2">
    <name type="scientific">Schistosoma rodhaini</name>
    <dbReference type="NCBI Taxonomy" id="6188"/>
    <lineage>
        <taxon>Eukaryota</taxon>
        <taxon>Metazoa</taxon>
        <taxon>Spiralia</taxon>
        <taxon>Lophotrochozoa</taxon>
        <taxon>Platyhelminthes</taxon>
        <taxon>Trematoda</taxon>
        <taxon>Digenea</taxon>
        <taxon>Strigeidida</taxon>
        <taxon>Schistosomatoidea</taxon>
        <taxon>Schistosomatidae</taxon>
        <taxon>Schistosoma</taxon>
    </lineage>
</organism>
<keyword evidence="1" id="KW-1185">Reference proteome</keyword>
<dbReference type="AlphaFoldDB" id="A0AA85EWQ1"/>
<evidence type="ECO:0000313" key="1">
    <source>
        <dbReference type="Proteomes" id="UP000050792"/>
    </source>
</evidence>
<reference evidence="2" key="2">
    <citation type="submission" date="2023-11" db="UniProtKB">
        <authorList>
            <consortium name="WormBaseParasite"/>
        </authorList>
    </citation>
    <scope>IDENTIFICATION</scope>
</reference>
<dbReference type="Pfam" id="PF10561">
    <property type="entry name" value="C2orf69"/>
    <property type="match status" value="2"/>
</dbReference>
<dbReference type="PANTHER" id="PTHR31296:SF1">
    <property type="entry name" value="MITOCHONDRIAL PROTEIN C2ORF69"/>
    <property type="match status" value="1"/>
</dbReference>
<reference evidence="1" key="1">
    <citation type="submission" date="2022-06" db="EMBL/GenBank/DDBJ databases">
        <authorList>
            <person name="Berger JAMES D."/>
            <person name="Berger JAMES D."/>
        </authorList>
    </citation>
    <scope>NUCLEOTIDE SEQUENCE [LARGE SCALE GENOMIC DNA]</scope>
</reference>
<dbReference type="GO" id="GO:0005739">
    <property type="term" value="C:mitochondrion"/>
    <property type="evidence" value="ECO:0007669"/>
    <property type="project" value="TreeGrafter"/>
</dbReference>
<evidence type="ECO:0000313" key="2">
    <source>
        <dbReference type="WBParaSite" id="SRDH1_27110.1"/>
    </source>
</evidence>
<proteinExistence type="predicted"/>
<dbReference type="Gene3D" id="3.40.30.10">
    <property type="entry name" value="Glutaredoxin"/>
    <property type="match status" value="1"/>
</dbReference>
<protein>
    <recommendedName>
        <fullName evidence="3">Thioredoxin domain-containing protein</fullName>
    </recommendedName>
</protein>
<sequence>MCLIKRELKNCVGYLEKHNDVIFLGTKTNPTVNLVYFGGDLQDYEYNMSQNNFNNQYIKWNLENTAQNLYVRFTNQFRDCNPHVWIIRASHWISNSIACYVNFMPFAKSGVPLFENDEICKMTGLMHLSCLLSNAVEQLLNCEANIQCQISTIPIRLIGFSKGCCVLTEILYELSVLSHSKKSLTDSVKDVPAQVLELPQFITDLYCLDSGHSGTHHQWPVSLNYLALLNPVSCPRIHVHASPYQIMNQLKPQNSTDFYKFLDILSHLNLPFKKQLHFMPDDEKSESPFTNSRLKNDIRGYPTIKFFPAGPKTDDPIDYDGARSSDAIVAWAMEKADASAPAPEIVELTSASILKEACEDHPLCIISVFPMLFDCQSDCRKKYLNLLKTEADKFKKQKWG</sequence>
<dbReference type="Proteomes" id="UP000050792">
    <property type="component" value="Unassembled WGS sequence"/>
</dbReference>
<dbReference type="WBParaSite" id="SRDH1_27110.1">
    <property type="protein sequence ID" value="SRDH1_27110.1"/>
    <property type="gene ID" value="SRDH1_27110"/>
</dbReference>